<dbReference type="Proteomes" id="UP000094580">
    <property type="component" value="Unassembled WGS sequence"/>
</dbReference>
<dbReference type="EMBL" id="MDKC01000036">
    <property type="protein sequence ID" value="ODG89931.1"/>
    <property type="molecule type" value="Genomic_DNA"/>
</dbReference>
<evidence type="ECO:0000313" key="4">
    <source>
        <dbReference type="Proteomes" id="UP000094580"/>
    </source>
</evidence>
<evidence type="ECO:0000256" key="2">
    <source>
        <dbReference type="ARBA" id="ARBA00022723"/>
    </source>
</evidence>
<proteinExistence type="inferred from homology"/>
<protein>
    <submittedName>
        <fullName evidence="3">Damage-inducible protein DinB</fullName>
    </submittedName>
</protein>
<evidence type="ECO:0000256" key="1">
    <source>
        <dbReference type="ARBA" id="ARBA00008635"/>
    </source>
</evidence>
<dbReference type="SUPFAM" id="SSF109854">
    <property type="entry name" value="DinB/YfiT-like putative metalloenzymes"/>
    <property type="match status" value="1"/>
</dbReference>
<reference evidence="3 4" key="1">
    <citation type="submission" date="2016-07" db="EMBL/GenBank/DDBJ databases">
        <authorList>
            <person name="Townsley L."/>
            <person name="Shank E.A."/>
        </authorList>
    </citation>
    <scope>NUCLEOTIDE SEQUENCE [LARGE SCALE GENOMIC DNA]</scope>
    <source>
        <strain evidence="3 4">CH01</strain>
    </source>
</reference>
<evidence type="ECO:0000313" key="3">
    <source>
        <dbReference type="EMBL" id="ODG89931.1"/>
    </source>
</evidence>
<accession>A0ABX2ZJQ7</accession>
<dbReference type="Gene3D" id="1.20.120.450">
    <property type="entry name" value="dinb family like domain"/>
    <property type="match status" value="1"/>
</dbReference>
<organism evidence="3 4">
    <name type="scientific">Gottfriedia luciferensis</name>
    <dbReference type="NCBI Taxonomy" id="178774"/>
    <lineage>
        <taxon>Bacteria</taxon>
        <taxon>Bacillati</taxon>
        <taxon>Bacillota</taxon>
        <taxon>Bacilli</taxon>
        <taxon>Bacillales</taxon>
        <taxon>Bacillaceae</taxon>
        <taxon>Gottfriedia</taxon>
    </lineage>
</organism>
<sequence>MNLKEYQWVKENREALLNFCGELKQEDFTRKLDGFGFQSVRETLLHMAECYIAWVGSFILLKTKKAITPKENVVNLSLDDIKSRFEQADLFVSELLDMKLDQLNKPIVRKIPWRDQNEEISITPIKLLVHAITHEYHHKGQIVSMARQMGYIPPNTDVLGTED</sequence>
<dbReference type="Pfam" id="PF05163">
    <property type="entry name" value="DinB"/>
    <property type="match status" value="1"/>
</dbReference>
<dbReference type="InterPro" id="IPR007837">
    <property type="entry name" value="DinB"/>
</dbReference>
<comment type="caution">
    <text evidence="3">The sequence shown here is derived from an EMBL/GenBank/DDBJ whole genome shotgun (WGS) entry which is preliminary data.</text>
</comment>
<keyword evidence="2" id="KW-0479">Metal-binding</keyword>
<dbReference type="InterPro" id="IPR034660">
    <property type="entry name" value="DinB/YfiT-like"/>
</dbReference>
<keyword evidence="4" id="KW-1185">Reference proteome</keyword>
<dbReference type="PANTHER" id="PTHR37302">
    <property type="entry name" value="SLR1116 PROTEIN"/>
    <property type="match status" value="1"/>
</dbReference>
<dbReference type="PANTHER" id="PTHR37302:SF3">
    <property type="entry name" value="DAMAGE-INDUCIBLE PROTEIN DINB"/>
    <property type="match status" value="1"/>
</dbReference>
<name>A0ABX2ZJQ7_9BACI</name>
<dbReference type="RefSeq" id="WP_069035260.1">
    <property type="nucleotide sequence ID" value="NZ_MDKC01000036.1"/>
</dbReference>
<comment type="similarity">
    <text evidence="1">Belongs to the DinB family.</text>
</comment>
<gene>
    <name evidence="3" type="ORF">BED47_13755</name>
</gene>